<dbReference type="NCBIfam" id="NF041278">
    <property type="entry name" value="CmcJ_NvfI_EfuI"/>
    <property type="match status" value="1"/>
</dbReference>
<dbReference type="GO" id="GO:0016491">
    <property type="term" value="F:oxidoreductase activity"/>
    <property type="evidence" value="ECO:0007669"/>
    <property type="project" value="InterPro"/>
</dbReference>
<evidence type="ECO:0000313" key="6">
    <source>
        <dbReference type="Proteomes" id="UP000490939"/>
    </source>
</evidence>
<dbReference type="EMBL" id="WNWR01000327">
    <property type="protein sequence ID" value="KAE9982989.1"/>
    <property type="molecule type" value="Genomic_DNA"/>
</dbReference>
<dbReference type="InterPro" id="IPR044053">
    <property type="entry name" value="AsaB-like"/>
</dbReference>
<evidence type="ECO:0000313" key="5">
    <source>
        <dbReference type="Proteomes" id="UP000447873"/>
    </source>
</evidence>
<dbReference type="AlphaFoldDB" id="A0A8H3VAE4"/>
<evidence type="ECO:0000313" key="3">
    <source>
        <dbReference type="EMBL" id="KAE9982989.1"/>
    </source>
</evidence>
<gene>
    <name evidence="2" type="ORF">BLS_008688</name>
    <name evidence="3" type="ORF">EG327_005654</name>
    <name evidence="4" type="ORF">EG328_009280</name>
</gene>
<dbReference type="EMBL" id="WNWS01000055">
    <property type="protein sequence ID" value="KAE9984022.1"/>
    <property type="molecule type" value="Genomic_DNA"/>
</dbReference>
<organism evidence="4 5">
    <name type="scientific">Venturia inaequalis</name>
    <name type="common">Apple scab fungus</name>
    <dbReference type="NCBI Taxonomy" id="5025"/>
    <lineage>
        <taxon>Eukaryota</taxon>
        <taxon>Fungi</taxon>
        <taxon>Dikarya</taxon>
        <taxon>Ascomycota</taxon>
        <taxon>Pezizomycotina</taxon>
        <taxon>Dothideomycetes</taxon>
        <taxon>Pleosporomycetidae</taxon>
        <taxon>Venturiales</taxon>
        <taxon>Venturiaceae</taxon>
        <taxon>Venturia</taxon>
    </lineage>
</organism>
<reference evidence="4 5" key="1">
    <citation type="submission" date="2018-12" db="EMBL/GenBank/DDBJ databases">
        <title>Venturia inaequalis Genome Resource.</title>
        <authorList>
            <person name="Lichtner F.J."/>
        </authorList>
    </citation>
    <scope>NUCLEOTIDE SEQUENCE [LARGE SCALE GENOMIC DNA]</scope>
    <source>
        <strain evidence="4 5">120213</strain>
        <strain evidence="2">Bline_iso_100314</strain>
        <strain evidence="3 6">DMI_063113</strain>
    </source>
</reference>
<comment type="caution">
    <text evidence="4">The sequence shown here is derived from an EMBL/GenBank/DDBJ whole genome shotgun (WGS) entry which is preliminary data.</text>
</comment>
<sequence length="268" mass="30460">MSPSNQGPSGDVEAEFVFIHPPADGSPASVDGDKINEKHITQCSVHDIRGEELLYNLQTHAFQAIRNVSSNANYQTWDSEEEIKRIYYPEVERLLIQNVPGAHSVIFLGHGVRKQGNKEHRQPIRYVHVDHTDQAAKDFIKELADPNVLSERLRHRHRIISVWRPINGAVESEPLAFVAANTLEKAHLHPVQYQRNGVSTSFTAVKHNPDLQWMYWSEMQNDERLLLKCTDSALTNNDRAPHSAFDHSRSPIDAKPRESIEVRALVFG</sequence>
<dbReference type="OrthoDB" id="412788at2759"/>
<dbReference type="Proteomes" id="UP000433883">
    <property type="component" value="Unassembled WGS sequence"/>
</dbReference>
<keyword evidence="6" id="KW-1185">Reference proteome</keyword>
<evidence type="ECO:0008006" key="7">
    <source>
        <dbReference type="Google" id="ProtNLM"/>
    </source>
</evidence>
<dbReference type="EMBL" id="WNWQ01000075">
    <property type="protein sequence ID" value="KAE9980491.1"/>
    <property type="molecule type" value="Genomic_DNA"/>
</dbReference>
<dbReference type="Proteomes" id="UP000490939">
    <property type="component" value="Unassembled WGS sequence"/>
</dbReference>
<evidence type="ECO:0000313" key="4">
    <source>
        <dbReference type="EMBL" id="KAE9984022.1"/>
    </source>
</evidence>
<accession>A0A8H3VAE4</accession>
<dbReference type="Proteomes" id="UP000447873">
    <property type="component" value="Unassembled WGS sequence"/>
</dbReference>
<dbReference type="PANTHER" id="PTHR34598">
    <property type="entry name" value="BLL6449 PROTEIN"/>
    <property type="match status" value="1"/>
</dbReference>
<evidence type="ECO:0000313" key="2">
    <source>
        <dbReference type="EMBL" id="KAE9980491.1"/>
    </source>
</evidence>
<comment type="similarity">
    <text evidence="1">Belongs to the asaB hydroxylase/desaturase family.</text>
</comment>
<name>A0A8H3VAE4_VENIN</name>
<evidence type="ECO:0000256" key="1">
    <source>
        <dbReference type="ARBA" id="ARBA00023604"/>
    </source>
</evidence>
<proteinExistence type="inferred from homology"/>
<dbReference type="PANTHER" id="PTHR34598:SF1">
    <property type="entry name" value="PUTATIVE (AFU_ORTHOLOGUE AFUA_3G13140)-RELATED"/>
    <property type="match status" value="1"/>
</dbReference>
<protein>
    <recommendedName>
        <fullName evidence="7">Methyltransferase</fullName>
    </recommendedName>
</protein>